<keyword evidence="4" id="KW-0833">Ubl conjugation pathway</keyword>
<accession>A0ABQ0FVK2</accession>
<dbReference type="SMART" id="SM00248">
    <property type="entry name" value="ANK"/>
    <property type="match status" value="10"/>
</dbReference>
<feature type="repeat" description="ANK" evidence="7">
    <location>
        <begin position="171"/>
        <end position="200"/>
    </location>
</feature>
<comment type="caution">
    <text evidence="9">The sequence shown here is derived from an EMBL/GenBank/DDBJ whole genome shotgun (WGS) entry which is preliminary data.</text>
</comment>
<feature type="repeat" description="ANK" evidence="7">
    <location>
        <begin position="38"/>
        <end position="70"/>
    </location>
</feature>
<evidence type="ECO:0000256" key="1">
    <source>
        <dbReference type="ARBA" id="ARBA00004906"/>
    </source>
</evidence>
<evidence type="ECO:0000256" key="3">
    <source>
        <dbReference type="ARBA" id="ARBA00022737"/>
    </source>
</evidence>
<dbReference type="PANTHER" id="PTHR24136:SF14">
    <property type="entry name" value="ANKYRIN REPEAT AND SOCS BOX PROTEIN 11"/>
    <property type="match status" value="1"/>
</dbReference>
<dbReference type="Pfam" id="PF07525">
    <property type="entry name" value="SOCS_box"/>
    <property type="match status" value="1"/>
</dbReference>
<keyword evidence="3" id="KW-0677">Repeat</keyword>
<feature type="repeat" description="ANK" evidence="7">
    <location>
        <begin position="5"/>
        <end position="37"/>
    </location>
</feature>
<dbReference type="Gene3D" id="1.25.40.20">
    <property type="entry name" value="Ankyrin repeat-containing domain"/>
    <property type="match status" value="2"/>
</dbReference>
<sequence length="377" mass="40830">MNCWADRSPLHEAAAQGRLLALKTLIAQGINVNLVTINLVSSLHEACLGGHVACAKALLENGAHVNALTVHGATPLFNACCSGSAACVNVLLEFGAKAQLEVYLASPIHEAVKRGHRECMEILLANNVNIEQEIPQLGTPLYVACTYQRVDCVKKLLELGASVDHGRWLDTPLHAAARQSSVEVINLLTEYGANLKLRNAQGKSALELAAPKSSVEQALLLHEDVVSDWSPLHDAAIHGRLLTLRNLISQGWPVNIITADHVSPLHEACLRGHLSCASVLISHGAQVNGMTIDWRTPLFNACISGSQDCVNLLLQHGAAPHPESDLASPIHEAAKRGPLSLMQLCRLRIRKCFGIRQHHKITGLLLPEDLKRFLLHL</sequence>
<evidence type="ECO:0000313" key="10">
    <source>
        <dbReference type="Proteomes" id="UP001623349"/>
    </source>
</evidence>
<dbReference type="PROSITE" id="PS50297">
    <property type="entry name" value="ANK_REP_REGION"/>
    <property type="match status" value="5"/>
</dbReference>
<evidence type="ECO:0000259" key="8">
    <source>
        <dbReference type="PROSITE" id="PS50225"/>
    </source>
</evidence>
<feature type="repeat" description="ANK" evidence="7">
    <location>
        <begin position="227"/>
        <end position="259"/>
    </location>
</feature>
<dbReference type="InterPro" id="IPR036770">
    <property type="entry name" value="Ankyrin_rpt-contain_sf"/>
</dbReference>
<dbReference type="SMART" id="SM00969">
    <property type="entry name" value="SOCS_box"/>
    <property type="match status" value="1"/>
</dbReference>
<reference evidence="9 10" key="1">
    <citation type="submission" date="2024-08" db="EMBL/GenBank/DDBJ databases">
        <title>The draft genome of Apodemus speciosus.</title>
        <authorList>
            <person name="Nabeshima K."/>
            <person name="Suzuki S."/>
            <person name="Onuma M."/>
        </authorList>
    </citation>
    <scope>NUCLEOTIDE SEQUENCE [LARGE SCALE GENOMIC DNA]</scope>
    <source>
        <strain evidence="9">IB14-021</strain>
    </source>
</reference>
<dbReference type="Gene3D" id="1.10.750.20">
    <property type="entry name" value="SOCS box"/>
    <property type="match status" value="1"/>
</dbReference>
<keyword evidence="10" id="KW-1185">Reference proteome</keyword>
<evidence type="ECO:0000256" key="7">
    <source>
        <dbReference type="PROSITE-ProRule" id="PRU00023"/>
    </source>
</evidence>
<comment type="pathway">
    <text evidence="1">Protein modification; protein ubiquitination.</text>
</comment>
<proteinExistence type="inferred from homology"/>
<feature type="repeat" description="ANK" evidence="7">
    <location>
        <begin position="136"/>
        <end position="164"/>
    </location>
</feature>
<keyword evidence="5 7" id="KW-0040">ANK repeat</keyword>
<dbReference type="Pfam" id="PF00023">
    <property type="entry name" value="Ank"/>
    <property type="match status" value="2"/>
</dbReference>
<dbReference type="Pfam" id="PF13637">
    <property type="entry name" value="Ank_4"/>
    <property type="match status" value="1"/>
</dbReference>
<evidence type="ECO:0000313" key="9">
    <source>
        <dbReference type="EMBL" id="GAB1303277.1"/>
    </source>
</evidence>
<evidence type="ECO:0000256" key="4">
    <source>
        <dbReference type="ARBA" id="ARBA00022786"/>
    </source>
</evidence>
<feature type="domain" description="SOCS box" evidence="8">
    <location>
        <begin position="325"/>
        <end position="377"/>
    </location>
</feature>
<organism evidence="9 10">
    <name type="scientific">Apodemus speciosus</name>
    <name type="common">Large Japanese field mouse</name>
    <dbReference type="NCBI Taxonomy" id="105296"/>
    <lineage>
        <taxon>Eukaryota</taxon>
        <taxon>Metazoa</taxon>
        <taxon>Chordata</taxon>
        <taxon>Craniata</taxon>
        <taxon>Vertebrata</taxon>
        <taxon>Euteleostomi</taxon>
        <taxon>Mammalia</taxon>
        <taxon>Eutheria</taxon>
        <taxon>Euarchontoglires</taxon>
        <taxon>Glires</taxon>
        <taxon>Rodentia</taxon>
        <taxon>Myomorpha</taxon>
        <taxon>Muroidea</taxon>
        <taxon>Muridae</taxon>
        <taxon>Murinae</taxon>
        <taxon>Apodemus</taxon>
    </lineage>
</organism>
<evidence type="ECO:0000256" key="5">
    <source>
        <dbReference type="ARBA" id="ARBA00023043"/>
    </source>
</evidence>
<dbReference type="InterPro" id="IPR002110">
    <property type="entry name" value="Ankyrin_rpt"/>
</dbReference>
<dbReference type="Pfam" id="PF12796">
    <property type="entry name" value="Ank_2"/>
    <property type="match status" value="2"/>
</dbReference>
<dbReference type="EMBL" id="BAAFST010000020">
    <property type="protein sequence ID" value="GAB1303277.1"/>
    <property type="molecule type" value="Genomic_DNA"/>
</dbReference>
<evidence type="ECO:0000256" key="6">
    <source>
        <dbReference type="ARBA" id="ARBA00044976"/>
    </source>
</evidence>
<comment type="similarity">
    <text evidence="2">Belongs to the ankyrin SOCS box (ASB) family.</text>
</comment>
<dbReference type="PROSITE" id="PS50225">
    <property type="entry name" value="SOCS"/>
    <property type="match status" value="1"/>
</dbReference>
<evidence type="ECO:0000256" key="2">
    <source>
        <dbReference type="ARBA" id="ARBA00005949"/>
    </source>
</evidence>
<dbReference type="PROSITE" id="PS50088">
    <property type="entry name" value="ANK_REPEAT"/>
    <property type="match status" value="7"/>
</dbReference>
<dbReference type="SUPFAM" id="SSF48403">
    <property type="entry name" value="Ankyrin repeat"/>
    <property type="match status" value="1"/>
</dbReference>
<dbReference type="InterPro" id="IPR001496">
    <property type="entry name" value="SOCS_box"/>
</dbReference>
<dbReference type="PANTHER" id="PTHR24136">
    <property type="entry name" value="SOWAH (DROSOPHILA) HOMOLOG"/>
    <property type="match status" value="1"/>
</dbReference>
<gene>
    <name evidence="9" type="ORF">APTSU1_001851800</name>
</gene>
<dbReference type="Proteomes" id="UP001623349">
    <property type="component" value="Unassembled WGS sequence"/>
</dbReference>
<feature type="repeat" description="ANK" evidence="7">
    <location>
        <begin position="260"/>
        <end position="292"/>
    </location>
</feature>
<dbReference type="InterPro" id="IPR051573">
    <property type="entry name" value="Ankyrin-SOCS_box_domain"/>
</dbReference>
<name>A0ABQ0FVK2_APOSI</name>
<protein>
    <recommendedName>
        <fullName evidence="6">Ankyrin repeat and SOCS box protein 11</fullName>
    </recommendedName>
</protein>
<feature type="repeat" description="ANK" evidence="7">
    <location>
        <begin position="293"/>
        <end position="325"/>
    </location>
</feature>